<dbReference type="InterPro" id="IPR001279">
    <property type="entry name" value="Metallo-B-lactamas"/>
</dbReference>
<keyword evidence="2" id="KW-0378">Hydrolase</keyword>
<dbReference type="Pfam" id="PF00753">
    <property type="entry name" value="Lactamase_B"/>
    <property type="match status" value="1"/>
</dbReference>
<name>A0A6N7V6K1_9FIRM</name>
<dbReference type="GO" id="GO:0016787">
    <property type="term" value="F:hydrolase activity"/>
    <property type="evidence" value="ECO:0007669"/>
    <property type="project" value="UniProtKB-KW"/>
</dbReference>
<dbReference type="PANTHER" id="PTHR30619:SF1">
    <property type="entry name" value="RECOMBINATION PROTEIN 2"/>
    <property type="match status" value="1"/>
</dbReference>
<evidence type="ECO:0000313" key="2">
    <source>
        <dbReference type="EMBL" id="MSR94832.1"/>
    </source>
</evidence>
<accession>A0A6N7V6K1</accession>
<sequence>MRQGRGKGSRKETWAVLSILLVVILTRGKGWTQMLPMFGGETRSIEKTVAEGEMKVTFLDVGQGDCTIIQTKDRAMMIDAGNNDQGEKVVDTLYRLGVEKLDYLILTHPDADHIGGADHVLRQIPTEQVLMPDVVNDTMTYYEVEELIREKEIPVTHPEVGKTYLLQDAAFTILCPERTEEEDLNASSVGVKLVHGDVSFVMCGDADTESEERMVKTFGEALQCDVLKCGHHGSSTSTSDVFLKKTDPAWAVISCGADNPYGHPHWEVLEKLEREDIQIYRTDQLGTLTAVSDGRNIHWETAR</sequence>
<dbReference type="InterPro" id="IPR035681">
    <property type="entry name" value="ComA-like_MBL"/>
</dbReference>
<dbReference type="EMBL" id="VULY01000018">
    <property type="protein sequence ID" value="MSR94832.1"/>
    <property type="molecule type" value="Genomic_DNA"/>
</dbReference>
<dbReference type="PANTHER" id="PTHR30619">
    <property type="entry name" value="DNA INTERNALIZATION/COMPETENCE PROTEIN COMEC/REC2"/>
    <property type="match status" value="1"/>
</dbReference>
<gene>
    <name evidence="2" type="ORF">FYJ34_11315</name>
</gene>
<reference evidence="2 3" key="1">
    <citation type="submission" date="2019-08" db="EMBL/GenBank/DDBJ databases">
        <title>In-depth cultivation of the pig gut microbiome towards novel bacterial diversity and tailored functional studies.</title>
        <authorList>
            <person name="Wylensek D."/>
            <person name="Hitch T.C.A."/>
            <person name="Clavel T."/>
        </authorList>
    </citation>
    <scope>NUCLEOTIDE SEQUENCE [LARGE SCALE GENOMIC DNA]</scope>
    <source>
        <strain evidence="2 3">68-1-5</strain>
    </source>
</reference>
<feature type="domain" description="Metallo-beta-lactamase" evidence="1">
    <location>
        <begin position="63"/>
        <end position="257"/>
    </location>
</feature>
<dbReference type="InterPro" id="IPR036866">
    <property type="entry name" value="RibonucZ/Hydroxyglut_hydro"/>
</dbReference>
<evidence type="ECO:0000259" key="1">
    <source>
        <dbReference type="SMART" id="SM00849"/>
    </source>
</evidence>
<evidence type="ECO:0000313" key="3">
    <source>
        <dbReference type="Proteomes" id="UP000434409"/>
    </source>
</evidence>
<dbReference type="Gene3D" id="3.60.15.10">
    <property type="entry name" value="Ribonuclease Z/Hydroxyacylglutathione hydrolase-like"/>
    <property type="match status" value="1"/>
</dbReference>
<dbReference type="InterPro" id="IPR052159">
    <property type="entry name" value="Competence_DNA_uptake"/>
</dbReference>
<dbReference type="Proteomes" id="UP000434409">
    <property type="component" value="Unassembled WGS sequence"/>
</dbReference>
<protein>
    <submittedName>
        <fullName evidence="2">MBL fold metallo-hydrolase</fullName>
    </submittedName>
</protein>
<keyword evidence="3" id="KW-1185">Reference proteome</keyword>
<dbReference type="AlphaFoldDB" id="A0A6N7V6K1"/>
<dbReference type="RefSeq" id="WP_154478718.1">
    <property type="nucleotide sequence ID" value="NZ_VULY01000018.1"/>
</dbReference>
<dbReference type="SMART" id="SM00849">
    <property type="entry name" value="Lactamase_B"/>
    <property type="match status" value="1"/>
</dbReference>
<proteinExistence type="predicted"/>
<dbReference type="CDD" id="cd07731">
    <property type="entry name" value="ComA-like_MBL-fold"/>
    <property type="match status" value="1"/>
</dbReference>
<organism evidence="2 3">
    <name type="scientific">Suipraeoptans intestinalis</name>
    <dbReference type="NCBI Taxonomy" id="2606628"/>
    <lineage>
        <taxon>Bacteria</taxon>
        <taxon>Bacillati</taxon>
        <taxon>Bacillota</taxon>
        <taxon>Clostridia</taxon>
        <taxon>Lachnospirales</taxon>
        <taxon>Lachnospiraceae</taxon>
        <taxon>Suipraeoptans</taxon>
    </lineage>
</organism>
<comment type="caution">
    <text evidence="2">The sequence shown here is derived from an EMBL/GenBank/DDBJ whole genome shotgun (WGS) entry which is preliminary data.</text>
</comment>
<dbReference type="SUPFAM" id="SSF56281">
    <property type="entry name" value="Metallo-hydrolase/oxidoreductase"/>
    <property type="match status" value="1"/>
</dbReference>